<dbReference type="EMBL" id="PSYR01000001">
    <property type="protein sequence ID" value="RCN59482.1"/>
    <property type="molecule type" value="Genomic_DNA"/>
</dbReference>
<proteinExistence type="inferred from homology"/>
<sequence length="148" mass="16889">MREHGLFVSPKARYHAPCACPADRRAARSEDERHTIDDEGTIMASDSDYERQAQAMLERIEQAIETHAPEIEFETEDEILTLEFPDDSRIIVNKQRPLKQIWVAARAGGFHYDYDATTGHWVRAGGHELLADLETFASGQLQKPVRLR</sequence>
<reference evidence="5 6" key="1">
    <citation type="submission" date="2018-02" db="EMBL/GenBank/DDBJ databases">
        <title>Insights into the biology of acidophilic members of the Acidiferrobacteraceae family derived from comparative genomic analyses.</title>
        <authorList>
            <person name="Issotta F."/>
            <person name="Thyssen C."/>
            <person name="Mena C."/>
            <person name="Moya A."/>
            <person name="Bellenberg S."/>
            <person name="Sproer C."/>
            <person name="Covarrubias P.C."/>
            <person name="Sand W."/>
            <person name="Quatrini R."/>
            <person name="Vera M."/>
        </authorList>
    </citation>
    <scope>NUCLEOTIDE SEQUENCE [LARGE SCALE GENOMIC DNA]</scope>
    <source>
        <strain evidence="6">m-1</strain>
    </source>
</reference>
<keyword evidence="6" id="KW-1185">Reference proteome</keyword>
<evidence type="ECO:0000256" key="4">
    <source>
        <dbReference type="HAMAP-Rule" id="MF_00142"/>
    </source>
</evidence>
<dbReference type="InterPro" id="IPR020895">
    <property type="entry name" value="Frataxin_CS"/>
</dbReference>
<dbReference type="PANTHER" id="PTHR16821">
    <property type="entry name" value="FRATAXIN"/>
    <property type="match status" value="1"/>
</dbReference>
<dbReference type="HAMAP" id="MF_00142">
    <property type="entry name" value="CyaY"/>
    <property type="match status" value="1"/>
</dbReference>
<dbReference type="InterPro" id="IPR036524">
    <property type="entry name" value="Frataxin/CyaY_sf"/>
</dbReference>
<organism evidence="5 6">
    <name type="scientific">Acidiferrobacter thiooxydans</name>
    <dbReference type="NCBI Taxonomy" id="163359"/>
    <lineage>
        <taxon>Bacteria</taxon>
        <taxon>Pseudomonadati</taxon>
        <taxon>Pseudomonadota</taxon>
        <taxon>Gammaproteobacteria</taxon>
        <taxon>Acidiferrobacterales</taxon>
        <taxon>Acidiferrobacteraceae</taxon>
        <taxon>Acidiferrobacter</taxon>
    </lineage>
</organism>
<dbReference type="InterPro" id="IPR002908">
    <property type="entry name" value="Frataxin/CyaY"/>
</dbReference>
<evidence type="ECO:0000256" key="2">
    <source>
        <dbReference type="ARBA" id="ARBA00022723"/>
    </source>
</evidence>
<dbReference type="SUPFAM" id="SSF55387">
    <property type="entry name" value="Frataxin/Nqo15-like"/>
    <property type="match status" value="1"/>
</dbReference>
<dbReference type="Pfam" id="PF01491">
    <property type="entry name" value="Frataxin_Cyay"/>
    <property type="match status" value="1"/>
</dbReference>
<dbReference type="InterPro" id="IPR047584">
    <property type="entry name" value="CyaY"/>
</dbReference>
<accession>A0A368HJC4</accession>
<evidence type="ECO:0000313" key="5">
    <source>
        <dbReference type="EMBL" id="RCN59482.1"/>
    </source>
</evidence>
<name>A0A368HJC4_9GAMM</name>
<comment type="function">
    <text evidence="4">Involved in iron-sulfur (Fe-S) cluster assembly. May act as a regulator of Fe-S biogenesis.</text>
</comment>
<comment type="similarity">
    <text evidence="1 4">Belongs to the frataxin family.</text>
</comment>
<keyword evidence="2 4" id="KW-0479">Metal-binding</keyword>
<dbReference type="RefSeq" id="WP_083996081.1">
    <property type="nucleotide sequence ID" value="NZ_CP080624.1"/>
</dbReference>
<dbReference type="PANTHER" id="PTHR16821:SF2">
    <property type="entry name" value="FRATAXIN, MITOCHONDRIAL"/>
    <property type="match status" value="1"/>
</dbReference>
<dbReference type="PROSITE" id="PS50810">
    <property type="entry name" value="FRATAXIN_2"/>
    <property type="match status" value="1"/>
</dbReference>
<dbReference type="PROSITE" id="PS01344">
    <property type="entry name" value="FRATAXIN_1"/>
    <property type="match status" value="1"/>
</dbReference>
<dbReference type="GO" id="GO:0005829">
    <property type="term" value="C:cytosol"/>
    <property type="evidence" value="ECO:0007669"/>
    <property type="project" value="TreeGrafter"/>
</dbReference>
<dbReference type="GO" id="GO:0008198">
    <property type="term" value="F:ferrous iron binding"/>
    <property type="evidence" value="ECO:0007669"/>
    <property type="project" value="TreeGrafter"/>
</dbReference>
<gene>
    <name evidence="4 5" type="primary">cyaY</name>
    <name evidence="5" type="ORF">C4900_01895</name>
</gene>
<evidence type="ECO:0000256" key="1">
    <source>
        <dbReference type="ARBA" id="ARBA00008183"/>
    </source>
</evidence>
<protein>
    <recommendedName>
        <fullName evidence="4">Iron-sulfur cluster assembly protein CyaY</fullName>
    </recommendedName>
</protein>
<comment type="caution">
    <text evidence="5">The sequence shown here is derived from an EMBL/GenBank/DDBJ whole genome shotgun (WGS) entry which is preliminary data.</text>
</comment>
<dbReference type="AlphaFoldDB" id="A0A368HJC4"/>
<evidence type="ECO:0000313" key="6">
    <source>
        <dbReference type="Proteomes" id="UP000253250"/>
    </source>
</evidence>
<keyword evidence="3 4" id="KW-0408">Iron</keyword>
<evidence type="ECO:0000256" key="3">
    <source>
        <dbReference type="ARBA" id="ARBA00023004"/>
    </source>
</evidence>
<dbReference type="NCBIfam" id="TIGR03421">
    <property type="entry name" value="FeS_CyaY"/>
    <property type="match status" value="1"/>
</dbReference>
<dbReference type="GO" id="GO:0016226">
    <property type="term" value="P:iron-sulfur cluster assembly"/>
    <property type="evidence" value="ECO:0007669"/>
    <property type="project" value="UniProtKB-UniRule"/>
</dbReference>
<dbReference type="SMART" id="SM01219">
    <property type="entry name" value="Frataxin_Cyay"/>
    <property type="match status" value="1"/>
</dbReference>
<dbReference type="OrthoDB" id="285675at2"/>
<dbReference type="GO" id="GO:0008199">
    <property type="term" value="F:ferric iron binding"/>
    <property type="evidence" value="ECO:0007669"/>
    <property type="project" value="InterPro"/>
</dbReference>
<dbReference type="Gene3D" id="3.30.920.10">
    <property type="entry name" value="Frataxin/CyaY"/>
    <property type="match status" value="1"/>
</dbReference>
<dbReference type="Proteomes" id="UP000253250">
    <property type="component" value="Unassembled WGS sequence"/>
</dbReference>